<dbReference type="GO" id="GO:0045290">
    <property type="term" value="F:D-arabinose 1-dehydrogenase [NAD(P)+] activity"/>
    <property type="evidence" value="ECO:0007669"/>
    <property type="project" value="TreeGrafter"/>
</dbReference>
<dbReference type="PRINTS" id="PR00069">
    <property type="entry name" value="ALDKETRDTASE"/>
</dbReference>
<dbReference type="EMBL" id="NDIQ01000022">
    <property type="protein sequence ID" value="PRT55861.1"/>
    <property type="molecule type" value="Genomic_DNA"/>
</dbReference>
<dbReference type="PANTHER" id="PTHR42686">
    <property type="entry name" value="GH17980P-RELATED"/>
    <property type="match status" value="1"/>
</dbReference>
<dbReference type="GO" id="GO:0070485">
    <property type="term" value="P:dehydro-D-arabinono-1,4-lactone biosynthetic process"/>
    <property type="evidence" value="ECO:0007669"/>
    <property type="project" value="TreeGrafter"/>
</dbReference>
<proteinExistence type="predicted"/>
<dbReference type="OrthoDB" id="5286008at2759"/>
<protein>
    <submittedName>
        <fullName evidence="3">D-arabinose 1-dehydrogenase</fullName>
    </submittedName>
</protein>
<dbReference type="SUPFAM" id="SSF51430">
    <property type="entry name" value="NAD(P)-linked oxidoreductase"/>
    <property type="match status" value="1"/>
</dbReference>
<evidence type="ECO:0000259" key="2">
    <source>
        <dbReference type="Pfam" id="PF00248"/>
    </source>
</evidence>
<dbReference type="RefSeq" id="XP_024665806.1">
    <property type="nucleotide sequence ID" value="XM_024810038.1"/>
</dbReference>
<name>A0A2T0FLJ1_9ASCO</name>
<evidence type="ECO:0000256" key="1">
    <source>
        <dbReference type="ARBA" id="ARBA00023002"/>
    </source>
</evidence>
<comment type="caution">
    <text evidence="3">The sequence shown here is derived from an EMBL/GenBank/DDBJ whole genome shotgun (WGS) entry which is preliminary data.</text>
</comment>
<dbReference type="Proteomes" id="UP000238350">
    <property type="component" value="Unassembled WGS sequence"/>
</dbReference>
<dbReference type="Pfam" id="PF00248">
    <property type="entry name" value="Aldo_ket_red"/>
    <property type="match status" value="1"/>
</dbReference>
<feature type="domain" description="NADP-dependent oxidoreductase" evidence="2">
    <location>
        <begin position="9"/>
        <end position="279"/>
    </location>
</feature>
<dbReference type="InterPro" id="IPR020471">
    <property type="entry name" value="AKR"/>
</dbReference>
<dbReference type="GeneID" id="36517229"/>
<dbReference type="GO" id="GO:0005829">
    <property type="term" value="C:cytosol"/>
    <property type="evidence" value="ECO:0007669"/>
    <property type="project" value="TreeGrafter"/>
</dbReference>
<dbReference type="InterPro" id="IPR036812">
    <property type="entry name" value="NAD(P)_OxRdtase_dom_sf"/>
</dbReference>
<gene>
    <name evidence="3" type="ORF">B9G98_03481</name>
</gene>
<keyword evidence="1" id="KW-0560">Oxidoreductase</keyword>
<dbReference type="AlphaFoldDB" id="A0A2T0FLJ1"/>
<sequence>MYAIDEIGPIVYGAGAFNTQYRDPAIPDPSEVIRYALRKGFRAIDTAAFYGPSEDIVGKALSDIEDEFPRDSYFLCTKAGRWETDEFDYSTAAIRKSVTRSLSRLGTDYVDLLYIHDVEFQTEEQAIEALTEATALKKEGKVRYIGFSGYPVKYLVEIAELARQRGLQIDAVLSYCNLTLQCDLLLQYADKLKAAGVKVVLNASPLSMSLLRSGRTHEFHPADQGLREAADKLAKSFASRGVELADVAVQYSFANWNGPTVIGLRSQQEIDAVLANSKTNPDPALVDEALAALSEYHNYNWPSGKF</sequence>
<dbReference type="InterPro" id="IPR023210">
    <property type="entry name" value="NADP_OxRdtase_dom"/>
</dbReference>
<evidence type="ECO:0000313" key="4">
    <source>
        <dbReference type="Proteomes" id="UP000238350"/>
    </source>
</evidence>
<organism evidence="3 4">
    <name type="scientific">Wickerhamiella sorbophila</name>
    <dbReference type="NCBI Taxonomy" id="45607"/>
    <lineage>
        <taxon>Eukaryota</taxon>
        <taxon>Fungi</taxon>
        <taxon>Dikarya</taxon>
        <taxon>Ascomycota</taxon>
        <taxon>Saccharomycotina</taxon>
        <taxon>Dipodascomycetes</taxon>
        <taxon>Dipodascales</taxon>
        <taxon>Trichomonascaceae</taxon>
        <taxon>Wickerhamiella</taxon>
    </lineage>
</organism>
<dbReference type="STRING" id="45607.A0A2T0FLJ1"/>
<keyword evidence="4" id="KW-1185">Reference proteome</keyword>
<dbReference type="Gene3D" id="3.20.20.100">
    <property type="entry name" value="NADP-dependent oxidoreductase domain"/>
    <property type="match status" value="1"/>
</dbReference>
<dbReference type="PANTHER" id="PTHR42686:SF1">
    <property type="entry name" value="GH17980P-RELATED"/>
    <property type="match status" value="1"/>
</dbReference>
<evidence type="ECO:0000313" key="3">
    <source>
        <dbReference type="EMBL" id="PRT55861.1"/>
    </source>
</evidence>
<accession>A0A2T0FLJ1</accession>
<reference evidence="3 4" key="1">
    <citation type="submission" date="2017-04" db="EMBL/GenBank/DDBJ databases">
        <title>Genome sequencing of [Candida] sorbophila.</title>
        <authorList>
            <person name="Ahn J.O."/>
        </authorList>
    </citation>
    <scope>NUCLEOTIDE SEQUENCE [LARGE SCALE GENOMIC DNA]</scope>
    <source>
        <strain evidence="3 4">DS02</strain>
    </source>
</reference>